<evidence type="ECO:0000256" key="1">
    <source>
        <dbReference type="ARBA" id="ARBA00005189"/>
    </source>
</evidence>
<dbReference type="GO" id="GO:0003841">
    <property type="term" value="F:1-acylglycerol-3-phosphate O-acyltransferase activity"/>
    <property type="evidence" value="ECO:0007669"/>
    <property type="project" value="TreeGrafter"/>
</dbReference>
<evidence type="ECO:0000313" key="7">
    <source>
        <dbReference type="Proteomes" id="UP000305131"/>
    </source>
</evidence>
<dbReference type="CDD" id="cd07989">
    <property type="entry name" value="LPLAT_AGPAT-like"/>
    <property type="match status" value="1"/>
</dbReference>
<name>A0A6C1KDQ4_XANAU</name>
<organism evidence="6 7">
    <name type="scientific">Xanthobacter autotrophicus</name>
    <dbReference type="NCBI Taxonomy" id="280"/>
    <lineage>
        <taxon>Bacteria</taxon>
        <taxon>Pseudomonadati</taxon>
        <taxon>Pseudomonadota</taxon>
        <taxon>Alphaproteobacteria</taxon>
        <taxon>Hyphomicrobiales</taxon>
        <taxon>Xanthobacteraceae</taxon>
        <taxon>Xanthobacter</taxon>
    </lineage>
</organism>
<dbReference type="InterPro" id="IPR002123">
    <property type="entry name" value="Plipid/glycerol_acylTrfase"/>
</dbReference>
<proteinExistence type="predicted"/>
<evidence type="ECO:0000313" key="6">
    <source>
        <dbReference type="EMBL" id="TLX41951.1"/>
    </source>
</evidence>
<dbReference type="PANTHER" id="PTHR10434:SF40">
    <property type="entry name" value="1-ACYL-SN-GLYCEROL-3-PHOSPHATE ACYLTRANSFERASE"/>
    <property type="match status" value="1"/>
</dbReference>
<dbReference type="Pfam" id="PF01553">
    <property type="entry name" value="Acyltransferase"/>
    <property type="match status" value="1"/>
</dbReference>
<evidence type="ECO:0000259" key="5">
    <source>
        <dbReference type="SMART" id="SM00563"/>
    </source>
</evidence>
<dbReference type="GO" id="GO:0006654">
    <property type="term" value="P:phosphatidic acid biosynthetic process"/>
    <property type="evidence" value="ECO:0007669"/>
    <property type="project" value="TreeGrafter"/>
</dbReference>
<dbReference type="PANTHER" id="PTHR10434">
    <property type="entry name" value="1-ACYL-SN-GLYCEROL-3-PHOSPHATE ACYLTRANSFERASE"/>
    <property type="match status" value="1"/>
</dbReference>
<sequence length="245" mass="27166">MPLIPLLPRRVLWRFGALLWVATNRVLLRVLVGIRAEFRGLERIPQGPLLIAAKHQSAWETFALLPLFRDPAFILKQELMRIPVFGWLAAKLRMIPIDRQGGAAALKVMTRRAQADMAAGRQILIFPEGTRRPPGAPPDYKLGVSYLYSTLKVPCLPVALNSGLCWPRRAFILRPGTILVEVLEPIPPGLSRATFMARLEHDIETASDRLLLEGLNDLGTAAPADIRRPAGTTADPRFPPPVENS</sequence>
<dbReference type="SMART" id="SM00563">
    <property type="entry name" value="PlsC"/>
    <property type="match status" value="1"/>
</dbReference>
<dbReference type="AlphaFoldDB" id="A0A6C1KDQ4"/>
<comment type="caution">
    <text evidence="6">The sequence shown here is derived from an EMBL/GenBank/DDBJ whole genome shotgun (WGS) entry which is preliminary data.</text>
</comment>
<feature type="domain" description="Phospholipid/glycerol acyltransferase" evidence="5">
    <location>
        <begin position="49"/>
        <end position="163"/>
    </location>
</feature>
<accession>A0A6C1KDQ4</accession>
<dbReference type="EMBL" id="VAUP01000035">
    <property type="protein sequence ID" value="TLX41951.1"/>
    <property type="molecule type" value="Genomic_DNA"/>
</dbReference>
<keyword evidence="2 6" id="KW-0808">Transferase</keyword>
<dbReference type="OrthoDB" id="5290997at2"/>
<protein>
    <submittedName>
        <fullName evidence="6">1-acyl-sn-glycerol-3-phosphate acyltransferase</fullName>
    </submittedName>
</protein>
<dbReference type="Proteomes" id="UP000305131">
    <property type="component" value="Unassembled WGS sequence"/>
</dbReference>
<evidence type="ECO:0000256" key="4">
    <source>
        <dbReference type="SAM" id="MobiDB-lite"/>
    </source>
</evidence>
<keyword evidence="3 6" id="KW-0012">Acyltransferase</keyword>
<evidence type="ECO:0000256" key="2">
    <source>
        <dbReference type="ARBA" id="ARBA00022679"/>
    </source>
</evidence>
<feature type="region of interest" description="Disordered" evidence="4">
    <location>
        <begin position="222"/>
        <end position="245"/>
    </location>
</feature>
<gene>
    <name evidence="6" type="ORF">FBQ73_16580</name>
</gene>
<reference evidence="6 7" key="1">
    <citation type="submission" date="2019-05" db="EMBL/GenBank/DDBJ databases">
        <authorList>
            <person name="Zhou X."/>
        </authorList>
    </citation>
    <scope>NUCLEOTIDE SEQUENCE [LARGE SCALE GENOMIC DNA]</scope>
    <source>
        <strain evidence="6 7">DSM 432</strain>
    </source>
</reference>
<dbReference type="SUPFAM" id="SSF69593">
    <property type="entry name" value="Glycerol-3-phosphate (1)-acyltransferase"/>
    <property type="match status" value="1"/>
</dbReference>
<comment type="pathway">
    <text evidence="1">Lipid metabolism.</text>
</comment>
<evidence type="ECO:0000256" key="3">
    <source>
        <dbReference type="ARBA" id="ARBA00023315"/>
    </source>
</evidence>